<evidence type="ECO:0000256" key="1">
    <source>
        <dbReference type="ARBA" id="ARBA00004442"/>
    </source>
</evidence>
<dbReference type="Proteomes" id="UP000677244">
    <property type="component" value="Unassembled WGS sequence"/>
</dbReference>
<dbReference type="Pfam" id="PF07980">
    <property type="entry name" value="SusD_RagB"/>
    <property type="match status" value="1"/>
</dbReference>
<dbReference type="RefSeq" id="WP_209139456.1">
    <property type="nucleotide sequence ID" value="NZ_JAGHKO010000002.1"/>
</dbReference>
<comment type="caution">
    <text evidence="8">The sequence shown here is derived from an EMBL/GenBank/DDBJ whole genome shotgun (WGS) entry which is preliminary data.</text>
</comment>
<dbReference type="CDD" id="cd08977">
    <property type="entry name" value="SusD"/>
    <property type="match status" value="1"/>
</dbReference>
<comment type="similarity">
    <text evidence="2">Belongs to the SusD family.</text>
</comment>
<evidence type="ECO:0000256" key="3">
    <source>
        <dbReference type="ARBA" id="ARBA00022729"/>
    </source>
</evidence>
<comment type="subcellular location">
    <subcellularLocation>
        <location evidence="1">Cell outer membrane</location>
    </subcellularLocation>
</comment>
<evidence type="ECO:0000256" key="2">
    <source>
        <dbReference type="ARBA" id="ARBA00006275"/>
    </source>
</evidence>
<dbReference type="InterPro" id="IPR012944">
    <property type="entry name" value="SusD_RagB_dom"/>
</dbReference>
<evidence type="ECO:0000256" key="5">
    <source>
        <dbReference type="ARBA" id="ARBA00023237"/>
    </source>
</evidence>
<evidence type="ECO:0000259" key="6">
    <source>
        <dbReference type="Pfam" id="PF07980"/>
    </source>
</evidence>
<evidence type="ECO:0000313" key="8">
    <source>
        <dbReference type="EMBL" id="MBO9201407.1"/>
    </source>
</evidence>
<evidence type="ECO:0000259" key="7">
    <source>
        <dbReference type="Pfam" id="PF14322"/>
    </source>
</evidence>
<keyword evidence="3" id="KW-0732">Signal</keyword>
<dbReference type="InterPro" id="IPR011990">
    <property type="entry name" value="TPR-like_helical_dom_sf"/>
</dbReference>
<keyword evidence="5" id="KW-0998">Cell outer membrane</keyword>
<organism evidence="8 9">
    <name type="scientific">Niastella soli</name>
    <dbReference type="NCBI Taxonomy" id="2821487"/>
    <lineage>
        <taxon>Bacteria</taxon>
        <taxon>Pseudomonadati</taxon>
        <taxon>Bacteroidota</taxon>
        <taxon>Chitinophagia</taxon>
        <taxon>Chitinophagales</taxon>
        <taxon>Chitinophagaceae</taxon>
        <taxon>Niastella</taxon>
    </lineage>
</organism>
<proteinExistence type="inferred from homology"/>
<name>A0ABS3YU11_9BACT</name>
<gene>
    <name evidence="8" type="ORF">J7I42_14090</name>
</gene>
<sequence length="500" mass="55794">MHLNKSIISQWRDVNVNSFVKVVFIGCVSIIQTNCEKLVDIPTPNFAVTGSNVYTEDATAIAVLNGIYLDMSAASKVFSGARSISFYTGLSSDELVLYDVFADESLKKYYQNELVVTGATVAGFETWAPLYNYVFRCNAAIEGLTVSKTLTPSVKEQLLGEAILLRAFVYFYLVNLFGDVPLVLSTDYKVNATLARSPKSQVYQQIIADLNEAKGLLSNNFLNATLQESSNERIRPTKWAAAALLARTYLYTEKYASAEAEATEVINNSTLFTLPELANVFLKNSTEAIWQLQPTDIGYNTQESVTYMLIPNGPIGGAEKGIFLSPRLLSSFESDDQRRLNGNWVDSIIVSGTIYYFPNKYKYNPVFDPSTASTADMKEYLMLLRLGEQLLIRAEARAQQGNISGSQSDLNSIRRRSGLENTTANDITSLLAAILHERQVELFTEFGHRWFDLKRTEYVDTIMNQVTILKGGIWQSTDQLYPLPLSELQHAPNLIQNAGY</sequence>
<feature type="domain" description="RagB/SusD" evidence="6">
    <location>
        <begin position="355"/>
        <end position="500"/>
    </location>
</feature>
<feature type="domain" description="SusD-like N-terminal" evidence="7">
    <location>
        <begin position="122"/>
        <end position="250"/>
    </location>
</feature>
<dbReference type="EMBL" id="JAGHKO010000002">
    <property type="protein sequence ID" value="MBO9201407.1"/>
    <property type="molecule type" value="Genomic_DNA"/>
</dbReference>
<keyword evidence="9" id="KW-1185">Reference proteome</keyword>
<evidence type="ECO:0000256" key="4">
    <source>
        <dbReference type="ARBA" id="ARBA00023136"/>
    </source>
</evidence>
<protein>
    <submittedName>
        <fullName evidence="8">RagB/SusD family nutrient uptake outer membrane protein</fullName>
    </submittedName>
</protein>
<reference evidence="8 9" key="1">
    <citation type="submission" date="2021-03" db="EMBL/GenBank/DDBJ databases">
        <title>Assistant Professor.</title>
        <authorList>
            <person name="Huq M.A."/>
        </authorList>
    </citation>
    <scope>NUCLEOTIDE SEQUENCE [LARGE SCALE GENOMIC DNA]</scope>
    <source>
        <strain evidence="8 9">MAH-29</strain>
    </source>
</reference>
<dbReference type="SUPFAM" id="SSF48452">
    <property type="entry name" value="TPR-like"/>
    <property type="match status" value="1"/>
</dbReference>
<evidence type="ECO:0000313" key="9">
    <source>
        <dbReference type="Proteomes" id="UP000677244"/>
    </source>
</evidence>
<dbReference type="Gene3D" id="1.25.40.390">
    <property type="match status" value="1"/>
</dbReference>
<accession>A0ABS3YU11</accession>
<dbReference type="InterPro" id="IPR033985">
    <property type="entry name" value="SusD-like_N"/>
</dbReference>
<dbReference type="Pfam" id="PF14322">
    <property type="entry name" value="SusD-like_3"/>
    <property type="match status" value="1"/>
</dbReference>
<keyword evidence="4" id="KW-0472">Membrane</keyword>